<dbReference type="InterPro" id="IPR007428">
    <property type="entry name" value="MlaA"/>
</dbReference>
<dbReference type="STRING" id="1821621.A8C75_07205"/>
<dbReference type="Proteomes" id="UP000078070">
    <property type="component" value="Chromosome"/>
</dbReference>
<evidence type="ECO:0000313" key="4">
    <source>
        <dbReference type="EMBL" id="ANG62300.1"/>
    </source>
</evidence>
<dbReference type="PRINTS" id="PR01805">
    <property type="entry name" value="VACJLIPOPROT"/>
</dbReference>
<dbReference type="AlphaFoldDB" id="A0A1A9EX28"/>
<dbReference type="GO" id="GO:0120010">
    <property type="term" value="P:intermembrane phospholipid transfer"/>
    <property type="evidence" value="ECO:0007669"/>
    <property type="project" value="TreeGrafter"/>
</dbReference>
<evidence type="ECO:0000256" key="3">
    <source>
        <dbReference type="SAM" id="SignalP"/>
    </source>
</evidence>
<dbReference type="EMBL" id="CP015839">
    <property type="protein sequence ID" value="ANG62300.1"/>
    <property type="molecule type" value="Genomic_DNA"/>
</dbReference>
<evidence type="ECO:0000256" key="1">
    <source>
        <dbReference type="ARBA" id="ARBA00010634"/>
    </source>
</evidence>
<organism evidence="4 5">
    <name type="scientific">Marinobacterium aestuarii</name>
    <dbReference type="NCBI Taxonomy" id="1821621"/>
    <lineage>
        <taxon>Bacteria</taxon>
        <taxon>Pseudomonadati</taxon>
        <taxon>Pseudomonadota</taxon>
        <taxon>Gammaproteobacteria</taxon>
        <taxon>Oceanospirillales</taxon>
        <taxon>Oceanospirillaceae</taxon>
        <taxon>Marinobacterium</taxon>
    </lineage>
</organism>
<dbReference type="GO" id="GO:0016020">
    <property type="term" value="C:membrane"/>
    <property type="evidence" value="ECO:0007669"/>
    <property type="project" value="InterPro"/>
</dbReference>
<dbReference type="KEGG" id="mars:A8C75_07205"/>
<evidence type="ECO:0000313" key="5">
    <source>
        <dbReference type="Proteomes" id="UP000078070"/>
    </source>
</evidence>
<dbReference type="RefSeq" id="WP_067380051.1">
    <property type="nucleotide sequence ID" value="NZ_CP015839.1"/>
</dbReference>
<name>A0A1A9EX28_9GAMM</name>
<feature type="signal peptide" evidence="3">
    <location>
        <begin position="1"/>
        <end position="20"/>
    </location>
</feature>
<keyword evidence="5" id="KW-1185">Reference proteome</keyword>
<comment type="similarity">
    <text evidence="1">Belongs to the MlaA family.</text>
</comment>
<dbReference type="OrthoDB" id="9785326at2"/>
<sequence length="234" mass="25641">MKSCKAAMLSAALIAAPLVAAEQGESVSADPWEGFNRTLFEFNDMLDRYALKPVAQGYQYVTPDLVERGVSNFFGNLGDVRTLVNNALQLKLHDAASDAARITLNTTFGLVGVLDLATPLGLEKHNEDLGQTLGYWGVPSGNYLVLPLFGPSTLRDGVALVPDSYLDPVGEVEHVPTRNSLYGARLIDTRAELLKSEGLISGDRYLFIRDAYLQRREYQVNDGQINAPFDAQDF</sequence>
<dbReference type="PANTHER" id="PTHR30035">
    <property type="entry name" value="LIPOPROTEIN VACJ-RELATED"/>
    <property type="match status" value="1"/>
</dbReference>
<dbReference type="PANTHER" id="PTHR30035:SF3">
    <property type="entry name" value="INTERMEMBRANE PHOSPHOLIPID TRANSPORT SYSTEM LIPOPROTEIN MLAA"/>
    <property type="match status" value="1"/>
</dbReference>
<evidence type="ECO:0008006" key="6">
    <source>
        <dbReference type="Google" id="ProtNLM"/>
    </source>
</evidence>
<reference evidence="4 5" key="2">
    <citation type="journal article" date="2018" name="Int. J. Syst. Evol. Microbiol.">
        <title>Marinobacterium aestuarii sp. nov., a benzene-degrading marine bacterium isolated from estuary sediment.</title>
        <authorList>
            <person name="Bae S.S."/>
            <person name="Jung J."/>
            <person name="Chung D."/>
            <person name="Baek K."/>
        </authorList>
    </citation>
    <scope>NUCLEOTIDE SEQUENCE [LARGE SCALE GENOMIC DNA]</scope>
    <source>
        <strain evidence="4 5">ST58-10</strain>
    </source>
</reference>
<gene>
    <name evidence="4" type="ORF">A8C75_07205</name>
</gene>
<protein>
    <recommendedName>
        <fullName evidence="6">ABC transporter</fullName>
    </recommendedName>
</protein>
<evidence type="ECO:0000256" key="2">
    <source>
        <dbReference type="ARBA" id="ARBA00022729"/>
    </source>
</evidence>
<keyword evidence="2 3" id="KW-0732">Signal</keyword>
<dbReference type="Pfam" id="PF04333">
    <property type="entry name" value="MlaA"/>
    <property type="match status" value="1"/>
</dbReference>
<reference evidence="5" key="1">
    <citation type="submission" date="2016-05" db="EMBL/GenBank/DDBJ databases">
        <authorList>
            <person name="Baek K."/>
            <person name="Yang S.-J."/>
        </authorList>
    </citation>
    <scope>NUCLEOTIDE SEQUENCE [LARGE SCALE GENOMIC DNA]</scope>
    <source>
        <strain evidence="5">ST58-10</strain>
    </source>
</reference>
<accession>A0A1A9EX28</accession>
<proteinExistence type="inferred from homology"/>
<feature type="chain" id="PRO_5008386501" description="ABC transporter" evidence="3">
    <location>
        <begin position="21"/>
        <end position="234"/>
    </location>
</feature>